<evidence type="ECO:0000256" key="3">
    <source>
        <dbReference type="ARBA" id="ARBA00022989"/>
    </source>
</evidence>
<keyword evidence="4 5" id="KW-0472">Membrane</keyword>
<feature type="transmembrane region" description="Helical" evidence="5">
    <location>
        <begin position="130"/>
        <end position="150"/>
    </location>
</feature>
<evidence type="ECO:0000256" key="1">
    <source>
        <dbReference type="ARBA" id="ARBA00004141"/>
    </source>
</evidence>
<feature type="transmembrane region" description="Helical" evidence="5">
    <location>
        <begin position="353"/>
        <end position="374"/>
    </location>
</feature>
<reference evidence="7 8" key="2">
    <citation type="journal article" date="2013" name="PLoS ONE">
        <title>INDIGO - INtegrated Data Warehouse of MIcrobial GenOmes with Examples from the Red Sea Extremophiles.</title>
        <authorList>
            <person name="Alam I."/>
            <person name="Antunes A."/>
            <person name="Kamau A.A."/>
            <person name="Ba Alawi W."/>
            <person name="Kalkatawi M."/>
            <person name="Stingl U."/>
            <person name="Bajic V.B."/>
        </authorList>
    </citation>
    <scope>NUCLEOTIDE SEQUENCE [LARGE SCALE GENOMIC DNA]</scope>
    <source>
        <strain evidence="7 8">SSD-17B</strain>
    </source>
</reference>
<feature type="transmembrane region" description="Helical" evidence="5">
    <location>
        <begin position="34"/>
        <end position="50"/>
    </location>
</feature>
<dbReference type="GO" id="GO:0016020">
    <property type="term" value="C:membrane"/>
    <property type="evidence" value="ECO:0007669"/>
    <property type="project" value="UniProtKB-SubCell"/>
</dbReference>
<feature type="transmembrane region" description="Helical" evidence="5">
    <location>
        <begin position="224"/>
        <end position="242"/>
    </location>
</feature>
<dbReference type="InterPro" id="IPR051533">
    <property type="entry name" value="WaaL-like"/>
</dbReference>
<feature type="transmembrane region" description="Helical" evidence="5">
    <location>
        <begin position="410"/>
        <end position="427"/>
    </location>
</feature>
<dbReference type="EMBL" id="AFNU02000015">
    <property type="protein sequence ID" value="ERJ11160.1"/>
    <property type="molecule type" value="Genomic_DNA"/>
</dbReference>
<feature type="transmembrane region" description="Helical" evidence="5">
    <location>
        <begin position="102"/>
        <end position="124"/>
    </location>
</feature>
<dbReference type="OrthoDB" id="9839444at2"/>
<feature type="transmembrane region" description="Helical" evidence="5">
    <location>
        <begin position="200"/>
        <end position="217"/>
    </location>
</feature>
<proteinExistence type="predicted"/>
<dbReference type="STRING" id="1033810.HLPCO_002825"/>
<dbReference type="PANTHER" id="PTHR37422:SF13">
    <property type="entry name" value="LIPOPOLYSACCHARIDE BIOSYNTHESIS PROTEIN PA4999-RELATED"/>
    <property type="match status" value="1"/>
</dbReference>
<evidence type="ECO:0000256" key="5">
    <source>
        <dbReference type="SAM" id="Phobius"/>
    </source>
</evidence>
<keyword evidence="7" id="KW-0436">Ligase</keyword>
<evidence type="ECO:0000256" key="2">
    <source>
        <dbReference type="ARBA" id="ARBA00022692"/>
    </source>
</evidence>
<dbReference type="GO" id="GO:0016874">
    <property type="term" value="F:ligase activity"/>
    <property type="evidence" value="ECO:0007669"/>
    <property type="project" value="UniProtKB-KW"/>
</dbReference>
<dbReference type="Pfam" id="PF04932">
    <property type="entry name" value="Wzy_C"/>
    <property type="match status" value="1"/>
</dbReference>
<dbReference type="PANTHER" id="PTHR37422">
    <property type="entry name" value="TEICHURONIC ACID BIOSYNTHESIS PROTEIN TUAE"/>
    <property type="match status" value="1"/>
</dbReference>
<dbReference type="RefSeq" id="WP_008824477.1">
    <property type="nucleotide sequence ID" value="NZ_AFNU02000015.1"/>
</dbReference>
<sequence>MNMVEQLKKLKTEGYTFLLAGITFYLWLNTQIPWWYGLIIYLVLFAVLLIQEKRLESLLVVTLFSIIVKNNPDSPDTVYTLTVVLTGLVFIRMAFRKQIKVGSLLVVLVLNLSYVILSLTYTPVFLSGKFGVGSILQGYMAYLIITNSGFKPSKEHLLKVSKVASIFSFTIACQLFFVYYQNGIEKTIYNKNLIDLGWQFSNLIAPFFILFLPIAYYKYTLRKSFYPLYFIMDILSMVGLVLTLSRGAYVGFFVTLVLIVLFIVRDWKKMIRYIPVGIGTVILGYFIPIANKTVTLLYERFSNNEFFDDNNRYPLWDLATQSFLEKPLFGYGVRSSSYLITTIDRGNYYFHNFILQVAATLGILGLIFLAIILFKTMRVMLRPHDKFVLLVAAALIGSLAHQFVDVMFDYFIFGLVFYALIGLVEIYRDEDPLDAFTLKQIEMS</sequence>
<gene>
    <name evidence="7" type="ORF">HLPCO_002825</name>
</gene>
<keyword evidence="8" id="KW-1185">Reference proteome</keyword>
<name>U2FDV0_9MOLU</name>
<dbReference type="AlphaFoldDB" id="U2FDV0"/>
<comment type="caution">
    <text evidence="7">The sequence shown here is derived from an EMBL/GenBank/DDBJ whole genome shotgun (WGS) entry which is preliminary data.</text>
</comment>
<protein>
    <submittedName>
        <fullName evidence="7">O-antigen ligase protein</fullName>
        <ecNumber evidence="7">6.-.-.-</ecNumber>
    </submittedName>
</protein>
<evidence type="ECO:0000313" key="7">
    <source>
        <dbReference type="EMBL" id="ERJ11160.1"/>
    </source>
</evidence>
<dbReference type="InParanoid" id="U2FDV0"/>
<comment type="subcellular location">
    <subcellularLocation>
        <location evidence="1">Membrane</location>
        <topology evidence="1">Multi-pass membrane protein</topology>
    </subcellularLocation>
</comment>
<dbReference type="eggNOG" id="ENOG50346B9">
    <property type="taxonomic scope" value="Bacteria"/>
</dbReference>
<dbReference type="Proteomes" id="UP000005707">
    <property type="component" value="Unassembled WGS sequence"/>
</dbReference>
<evidence type="ECO:0000313" key="8">
    <source>
        <dbReference type="Proteomes" id="UP000005707"/>
    </source>
</evidence>
<evidence type="ECO:0000256" key="4">
    <source>
        <dbReference type="ARBA" id="ARBA00023136"/>
    </source>
</evidence>
<feature type="domain" description="O-antigen ligase-related" evidence="6">
    <location>
        <begin position="234"/>
        <end position="369"/>
    </location>
</feature>
<dbReference type="InterPro" id="IPR007016">
    <property type="entry name" value="O-antigen_ligase-rel_domated"/>
</dbReference>
<accession>U2FDV0</accession>
<dbReference type="EC" id="6.-.-.-" evidence="7"/>
<feature type="transmembrane region" description="Helical" evidence="5">
    <location>
        <begin position="271"/>
        <end position="290"/>
    </location>
</feature>
<feature type="transmembrane region" description="Helical" evidence="5">
    <location>
        <begin position="248"/>
        <end position="264"/>
    </location>
</feature>
<keyword evidence="3 5" id="KW-1133">Transmembrane helix</keyword>
<evidence type="ECO:0000259" key="6">
    <source>
        <dbReference type="Pfam" id="PF04932"/>
    </source>
</evidence>
<feature type="transmembrane region" description="Helical" evidence="5">
    <location>
        <begin position="78"/>
        <end position="95"/>
    </location>
</feature>
<keyword evidence="2 5" id="KW-0812">Transmembrane</keyword>
<reference evidence="7 8" key="1">
    <citation type="journal article" date="2011" name="J. Bacteriol.">
        <title>Genome sequence of Haloplasma contractile, an unusual contractile bacterium from a deep-sea anoxic brine lake.</title>
        <authorList>
            <person name="Antunes A."/>
            <person name="Alam I."/>
            <person name="El Dorry H."/>
            <person name="Siam R."/>
            <person name="Robertson A."/>
            <person name="Bajic V.B."/>
            <person name="Stingl U."/>
        </authorList>
    </citation>
    <scope>NUCLEOTIDE SEQUENCE [LARGE SCALE GENOMIC DNA]</scope>
    <source>
        <strain evidence="7 8">SSD-17B</strain>
    </source>
</reference>
<organism evidence="7 8">
    <name type="scientific">Haloplasma contractile SSD-17B</name>
    <dbReference type="NCBI Taxonomy" id="1033810"/>
    <lineage>
        <taxon>Bacteria</taxon>
        <taxon>Bacillati</taxon>
        <taxon>Mycoplasmatota</taxon>
        <taxon>Mollicutes</taxon>
        <taxon>Haloplasmatales</taxon>
        <taxon>Haloplasmataceae</taxon>
        <taxon>Haloplasma</taxon>
    </lineage>
</organism>
<feature type="transmembrane region" description="Helical" evidence="5">
    <location>
        <begin position="386"/>
        <end position="404"/>
    </location>
</feature>
<feature type="transmembrane region" description="Helical" evidence="5">
    <location>
        <begin position="162"/>
        <end position="180"/>
    </location>
</feature>